<sequence length="464" mass="55332">MDKIKYLTRPQICKITKEFLVHCKKNVRSITPLTNKNEMFLWNRDKTLYVQKDEYEMQVQSDIFYSVLKRINPDLKDRYTKDDISNNFLGVFYHYVFDEKKVLTVDEWVYDWTNRKKIYTTYCFKIANIPVLERRVRFNSNIFIDKVQRIKLFKPYLQDKEKFKKEKNELVYSTVEDEDTALAIRVHGCESKKTYKKANDIAQKVIDCINVAYSLFKYPLQIKNWNIKEQESHVFPKFYETDAISVFINNCKKIEALSFEPHPNLQFVTQSDLRNIKIFINGMINLPSLLSENILMKRYQIAFNWLGQAIRDPLQYRGFLQGMISLDTFLSREKSEIKNQKILTSTGQKIKLFTSSKRKSKEVDRLSWKKVQIADVVAFINKDMSFSRQEIRDKFLYYGDLRDEIVHDGLTTIDENEYKTFFIITVGFFMNVFIKIVKNNLSSAEDLWKYCHPEIINKRLESIE</sequence>
<dbReference type="RefSeq" id="WP_014919361.1">
    <property type="nucleotide sequence ID" value="NZ_CP019581.1"/>
</dbReference>
<dbReference type="GeneID" id="99757306"/>
<evidence type="ECO:0000313" key="2">
    <source>
        <dbReference type="Proteomes" id="UP000267945"/>
    </source>
</evidence>
<organism evidence="1 2">
    <name type="scientific">Lactobacillus helveticus</name>
    <name type="common">Lactobacillus suntoryeus</name>
    <dbReference type="NCBI Taxonomy" id="1587"/>
    <lineage>
        <taxon>Bacteria</taxon>
        <taxon>Bacillati</taxon>
        <taxon>Bacillota</taxon>
        <taxon>Bacilli</taxon>
        <taxon>Lactobacillales</taxon>
        <taxon>Lactobacillaceae</taxon>
        <taxon>Lactobacillus</taxon>
    </lineage>
</organism>
<accession>A0A3Q8SN18</accession>
<dbReference type="EMBL" id="CP019581">
    <property type="protein sequence ID" value="AZK91388.1"/>
    <property type="molecule type" value="Genomic_DNA"/>
</dbReference>
<protein>
    <recommendedName>
        <fullName evidence="3">Apea-like HEPN domain-containing protein</fullName>
    </recommendedName>
</protein>
<evidence type="ECO:0008006" key="3">
    <source>
        <dbReference type="Google" id="ProtNLM"/>
    </source>
</evidence>
<gene>
    <name evidence="1" type="ORF">LH5_01146</name>
</gene>
<proteinExistence type="predicted"/>
<reference evidence="1 2" key="1">
    <citation type="submission" date="2017-02" db="EMBL/GenBank/DDBJ databases">
        <title>Complete genome sequence of Lactobacillus helveticus.</title>
        <authorList>
            <person name="Kim J.F."/>
            <person name="Chung Y."/>
            <person name="Kwak M."/>
        </authorList>
    </citation>
    <scope>NUCLEOTIDE SEQUENCE [LARGE SCALE GENOMIC DNA]</scope>
    <source>
        <strain evidence="1 2">LH5</strain>
    </source>
</reference>
<name>A0A3Q8SN18_LACHE</name>
<evidence type="ECO:0000313" key="1">
    <source>
        <dbReference type="EMBL" id="AZK91388.1"/>
    </source>
</evidence>
<dbReference type="Proteomes" id="UP000267945">
    <property type="component" value="Chromosome"/>
</dbReference>
<dbReference type="AlphaFoldDB" id="A0A3Q8SN18"/>